<evidence type="ECO:0000256" key="3">
    <source>
        <dbReference type="ARBA" id="ARBA00022692"/>
    </source>
</evidence>
<keyword evidence="4 7" id="KW-1133">Transmembrane helix</keyword>
<dbReference type="PANTHER" id="PTHR32196">
    <property type="entry name" value="ABC TRANSPORTER PERMEASE PROTEIN YPHD-RELATED-RELATED"/>
    <property type="match status" value="1"/>
</dbReference>
<comment type="subcellular location">
    <subcellularLocation>
        <location evidence="1">Cell membrane</location>
        <topology evidence="1">Multi-pass membrane protein</topology>
    </subcellularLocation>
</comment>
<feature type="transmembrane region" description="Helical" evidence="7">
    <location>
        <begin position="184"/>
        <end position="207"/>
    </location>
</feature>
<dbReference type="OrthoDB" id="9808136at2"/>
<dbReference type="RefSeq" id="WP_073391941.1">
    <property type="nucleotide sequence ID" value="NZ_FQVU01000005.1"/>
</dbReference>
<feature type="transmembrane region" description="Helical" evidence="7">
    <location>
        <begin position="292"/>
        <end position="310"/>
    </location>
</feature>
<reference evidence="8 9" key="1">
    <citation type="submission" date="2016-11" db="EMBL/GenBank/DDBJ databases">
        <authorList>
            <person name="Jaros S."/>
            <person name="Januszkiewicz K."/>
            <person name="Wedrychowicz H."/>
        </authorList>
    </citation>
    <scope>NUCLEOTIDE SEQUENCE [LARGE SCALE GENOMIC DNA]</scope>
    <source>
        <strain evidence="8 9">DSM 45627</strain>
    </source>
</reference>
<keyword evidence="2" id="KW-1003">Cell membrane</keyword>
<evidence type="ECO:0000313" key="8">
    <source>
        <dbReference type="EMBL" id="SHH23834.1"/>
    </source>
</evidence>
<dbReference type="InterPro" id="IPR001851">
    <property type="entry name" value="ABC_transp_permease"/>
</dbReference>
<dbReference type="GO" id="GO:0022857">
    <property type="term" value="F:transmembrane transporter activity"/>
    <property type="evidence" value="ECO:0007669"/>
    <property type="project" value="InterPro"/>
</dbReference>
<dbReference type="EMBL" id="FQVU01000005">
    <property type="protein sequence ID" value="SHH23834.1"/>
    <property type="molecule type" value="Genomic_DNA"/>
</dbReference>
<evidence type="ECO:0000256" key="4">
    <source>
        <dbReference type="ARBA" id="ARBA00022989"/>
    </source>
</evidence>
<keyword evidence="9" id="KW-1185">Reference proteome</keyword>
<keyword evidence="3 7" id="KW-0812">Transmembrane</keyword>
<dbReference type="Proteomes" id="UP000186132">
    <property type="component" value="Unassembled WGS sequence"/>
</dbReference>
<evidence type="ECO:0000256" key="2">
    <source>
        <dbReference type="ARBA" id="ARBA00022475"/>
    </source>
</evidence>
<dbReference type="PANTHER" id="PTHR32196:SF72">
    <property type="entry name" value="RIBOSE IMPORT PERMEASE PROTEIN RBSC"/>
    <property type="match status" value="1"/>
</dbReference>
<sequence length="337" mass="34057">MTSASLSKDERTDDAAPEPSRDRGPVVRRLADPNFWVDWAAPIGLVVLLVFFGIASSGFLAVGNLQAILAAAAIPMVLAVGQTFVIMTAGIDLSVASTMTFAAIILGKAVTGAPGLVWALVLAVVAGTVVGAVNGTVIAKGRIADFIVTLGALSAASGLALIVANGNPVTVIDTFLLKLSTTSFAGVLSYPVVIAVVVAVIAHLVLFHTRFGTHVLATGGSPEAAEATGIRIDRIKIAVYTISGLLAGVAAILLVARVGAAEPASNTTFLLNSVAGVVLGGVSLFGGRGSVFGPVAGALLLTVLTSGLTAMHVPEFYQPLAVGIVVVAAAFLSRTRR</sequence>
<evidence type="ECO:0000313" key="9">
    <source>
        <dbReference type="Proteomes" id="UP000186132"/>
    </source>
</evidence>
<protein>
    <submittedName>
        <fullName evidence="8">Ribose transport system permease protein</fullName>
    </submittedName>
</protein>
<feature type="transmembrane region" description="Helical" evidence="7">
    <location>
        <begin position="69"/>
        <end position="91"/>
    </location>
</feature>
<gene>
    <name evidence="8" type="ORF">SAMN05443575_3505</name>
</gene>
<dbReference type="AlphaFoldDB" id="A0A1M5RBW1"/>
<evidence type="ECO:0000256" key="6">
    <source>
        <dbReference type="SAM" id="MobiDB-lite"/>
    </source>
</evidence>
<accession>A0A1M5RBW1</accession>
<proteinExistence type="predicted"/>
<feature type="region of interest" description="Disordered" evidence="6">
    <location>
        <begin position="1"/>
        <end position="25"/>
    </location>
</feature>
<keyword evidence="5 7" id="KW-0472">Membrane</keyword>
<feature type="transmembrane region" description="Helical" evidence="7">
    <location>
        <begin position="116"/>
        <end position="139"/>
    </location>
</feature>
<dbReference type="STRING" id="1206085.SAMN05443575_3505"/>
<dbReference type="GO" id="GO:0005886">
    <property type="term" value="C:plasma membrane"/>
    <property type="evidence" value="ECO:0007669"/>
    <property type="project" value="UniProtKB-SubCell"/>
</dbReference>
<feature type="transmembrane region" description="Helical" evidence="7">
    <location>
        <begin position="268"/>
        <end position="285"/>
    </location>
</feature>
<organism evidence="8 9">
    <name type="scientific">Jatrophihabitans endophyticus</name>
    <dbReference type="NCBI Taxonomy" id="1206085"/>
    <lineage>
        <taxon>Bacteria</taxon>
        <taxon>Bacillati</taxon>
        <taxon>Actinomycetota</taxon>
        <taxon>Actinomycetes</taxon>
        <taxon>Jatrophihabitantales</taxon>
        <taxon>Jatrophihabitantaceae</taxon>
        <taxon>Jatrophihabitans</taxon>
    </lineage>
</organism>
<evidence type="ECO:0000256" key="1">
    <source>
        <dbReference type="ARBA" id="ARBA00004651"/>
    </source>
</evidence>
<feature type="transmembrane region" description="Helical" evidence="7">
    <location>
        <begin position="39"/>
        <end position="62"/>
    </location>
</feature>
<dbReference type="Pfam" id="PF02653">
    <property type="entry name" value="BPD_transp_2"/>
    <property type="match status" value="1"/>
</dbReference>
<name>A0A1M5RBW1_9ACTN</name>
<feature type="transmembrane region" description="Helical" evidence="7">
    <location>
        <begin position="237"/>
        <end position="256"/>
    </location>
</feature>
<feature type="compositionally biased region" description="Basic and acidic residues" evidence="6">
    <location>
        <begin position="7"/>
        <end position="25"/>
    </location>
</feature>
<evidence type="ECO:0000256" key="7">
    <source>
        <dbReference type="SAM" id="Phobius"/>
    </source>
</evidence>
<feature type="transmembrane region" description="Helical" evidence="7">
    <location>
        <begin position="316"/>
        <end position="333"/>
    </location>
</feature>
<dbReference type="CDD" id="cd06579">
    <property type="entry name" value="TM_PBP1_transp_AraH_like"/>
    <property type="match status" value="1"/>
</dbReference>
<feature type="transmembrane region" description="Helical" evidence="7">
    <location>
        <begin position="146"/>
        <end position="164"/>
    </location>
</feature>
<evidence type="ECO:0000256" key="5">
    <source>
        <dbReference type="ARBA" id="ARBA00023136"/>
    </source>
</evidence>